<keyword evidence="11" id="KW-1185">Reference proteome</keyword>
<proteinExistence type="inferred from homology"/>
<dbReference type="EMBL" id="FUXX01000008">
    <property type="protein sequence ID" value="SKA59719.1"/>
    <property type="molecule type" value="Genomic_DNA"/>
</dbReference>
<dbReference type="Proteomes" id="UP000242432">
    <property type="component" value="Unassembled WGS sequence"/>
</dbReference>
<dbReference type="EC" id="3.6.1.41" evidence="3"/>
<dbReference type="PIRSF" id="PIRSF000903">
    <property type="entry name" value="B5n-ttraPtase_sm"/>
    <property type="match status" value="1"/>
</dbReference>
<evidence type="ECO:0000256" key="2">
    <source>
        <dbReference type="ARBA" id="ARBA00005419"/>
    </source>
</evidence>
<comment type="function">
    <text evidence="1">Hydrolyzes diadenosine 5',5'''-P1,P4-tetraphosphate to yield ADP.</text>
</comment>
<evidence type="ECO:0000313" key="11">
    <source>
        <dbReference type="Proteomes" id="UP000242432"/>
    </source>
</evidence>
<evidence type="ECO:0000256" key="4">
    <source>
        <dbReference type="ARBA" id="ARBA00022801"/>
    </source>
</evidence>
<protein>
    <recommendedName>
        <fullName evidence="3">bis(5'-nucleosyl)-tetraphosphatase (symmetrical)</fullName>
        <ecNumber evidence="3">3.6.1.41</ecNumber>
    </recommendedName>
    <alternativeName>
        <fullName evidence="6">Ap4A hydrolase</fullName>
    </alternativeName>
    <alternativeName>
        <fullName evidence="5">Diadenosine 5',5'''-P1,P4-tetraphosphate pyrophosphohydrolase</fullName>
    </alternativeName>
    <alternativeName>
        <fullName evidence="7">Diadenosine tetraphosphatase</fullName>
    </alternativeName>
</protein>
<keyword evidence="4" id="KW-0378">Hydrolase</keyword>
<dbReference type="RefSeq" id="WP_078928277.1">
    <property type="nucleotide sequence ID" value="NZ_FUXX01000008.1"/>
</dbReference>
<dbReference type="Gene3D" id="3.60.21.10">
    <property type="match status" value="1"/>
</dbReference>
<sequence>MSAYVFGDLHGCYDEFSKLLHKIDFTAGKDELYLTGDLIGRGPHPEKTLDTIINLKQKFPDKIHCVLGNHDLNFLAITAGFHAARKKDNLEGLLASEKLDRYLQFYYSTPLIYIDHSKKLAVSHAGVYPMWDLEEAQKHSDAFSAVLADPLTRKLFLSNMYADHPVSYTKELEYSDLNYWRFIVNAFTRMRLCDKKLNLDYGHSDCSLKEAEKDHLYPWFKYGKPYMYRNSAYTLAFGHWAALNAECNEKNIIALDTGCVWGNKLTCLCVENGKKTTVKSGVKIEFSSMKKSS</sequence>
<dbReference type="GO" id="GO:0016791">
    <property type="term" value="F:phosphatase activity"/>
    <property type="evidence" value="ECO:0007669"/>
    <property type="project" value="TreeGrafter"/>
</dbReference>
<dbReference type="PANTHER" id="PTHR42850">
    <property type="entry name" value="METALLOPHOSPHOESTERASE"/>
    <property type="match status" value="1"/>
</dbReference>
<reference evidence="11" key="1">
    <citation type="submission" date="2017-02" db="EMBL/GenBank/DDBJ databases">
        <authorList>
            <person name="Varghese N."/>
            <person name="Submissions S."/>
        </authorList>
    </citation>
    <scope>NUCLEOTIDE SEQUENCE [LARGE SCALE GENOMIC DNA]</scope>
    <source>
        <strain evidence="11">DSM 3072</strain>
    </source>
</reference>
<dbReference type="AlphaFoldDB" id="A0A1T4V420"/>
<evidence type="ECO:0000256" key="8">
    <source>
        <dbReference type="ARBA" id="ARBA00049417"/>
    </source>
</evidence>
<comment type="similarity">
    <text evidence="2">Belongs to the Ap4A hydrolase family.</text>
</comment>
<dbReference type="PANTHER" id="PTHR42850:SF11">
    <property type="entry name" value="BIS(5'-NUCLEOSYL)-TETRAPHOSPHATASE [SYMMETRICAL]"/>
    <property type="match status" value="1"/>
</dbReference>
<gene>
    <name evidence="10" type="ORF">SAMN02745213_00727</name>
</gene>
<dbReference type="Pfam" id="PF00149">
    <property type="entry name" value="Metallophos"/>
    <property type="match status" value="1"/>
</dbReference>
<dbReference type="GO" id="GO:0005737">
    <property type="term" value="C:cytoplasm"/>
    <property type="evidence" value="ECO:0007669"/>
    <property type="project" value="TreeGrafter"/>
</dbReference>
<dbReference type="InterPro" id="IPR050126">
    <property type="entry name" value="Ap4A_hydrolase"/>
</dbReference>
<dbReference type="InterPro" id="IPR004617">
    <property type="entry name" value="ApaH"/>
</dbReference>
<evidence type="ECO:0000256" key="5">
    <source>
        <dbReference type="ARBA" id="ARBA00031248"/>
    </source>
</evidence>
<evidence type="ECO:0000313" key="10">
    <source>
        <dbReference type="EMBL" id="SKA59719.1"/>
    </source>
</evidence>
<dbReference type="NCBIfam" id="NF001204">
    <property type="entry name" value="PRK00166.1"/>
    <property type="match status" value="1"/>
</dbReference>
<evidence type="ECO:0000256" key="3">
    <source>
        <dbReference type="ARBA" id="ARBA00012506"/>
    </source>
</evidence>
<name>A0A1T4V420_9GAMM</name>
<dbReference type="InterPro" id="IPR029052">
    <property type="entry name" value="Metallo-depent_PP-like"/>
</dbReference>
<evidence type="ECO:0000259" key="9">
    <source>
        <dbReference type="Pfam" id="PF00149"/>
    </source>
</evidence>
<organism evidence="10 11">
    <name type="scientific">Succinivibrio dextrinosolvens DSM 3072</name>
    <dbReference type="NCBI Taxonomy" id="1123324"/>
    <lineage>
        <taxon>Bacteria</taxon>
        <taxon>Pseudomonadati</taxon>
        <taxon>Pseudomonadota</taxon>
        <taxon>Gammaproteobacteria</taxon>
        <taxon>Aeromonadales</taxon>
        <taxon>Succinivibrionaceae</taxon>
        <taxon>Succinivibrio</taxon>
    </lineage>
</organism>
<dbReference type="GO" id="GO:0110154">
    <property type="term" value="P:RNA decapping"/>
    <property type="evidence" value="ECO:0007669"/>
    <property type="project" value="TreeGrafter"/>
</dbReference>
<dbReference type="SUPFAM" id="SSF56300">
    <property type="entry name" value="Metallo-dependent phosphatases"/>
    <property type="match status" value="1"/>
</dbReference>
<dbReference type="GO" id="GO:0008803">
    <property type="term" value="F:bis(5'-nucleosyl)-tetraphosphatase (symmetrical) activity"/>
    <property type="evidence" value="ECO:0007669"/>
    <property type="project" value="UniProtKB-EC"/>
</dbReference>
<feature type="domain" description="Calcineurin-like phosphoesterase" evidence="9">
    <location>
        <begin position="3"/>
        <end position="135"/>
    </location>
</feature>
<dbReference type="NCBIfam" id="TIGR00668">
    <property type="entry name" value="apaH"/>
    <property type="match status" value="1"/>
</dbReference>
<comment type="catalytic activity">
    <reaction evidence="8">
        <text>P(1),P(4)-bis(5'-adenosyl) tetraphosphate + H2O = 2 ADP + 2 H(+)</text>
        <dbReference type="Rhea" id="RHEA:24252"/>
        <dbReference type="ChEBI" id="CHEBI:15377"/>
        <dbReference type="ChEBI" id="CHEBI:15378"/>
        <dbReference type="ChEBI" id="CHEBI:58141"/>
        <dbReference type="ChEBI" id="CHEBI:456216"/>
        <dbReference type="EC" id="3.6.1.41"/>
    </reaction>
</comment>
<evidence type="ECO:0000256" key="6">
    <source>
        <dbReference type="ARBA" id="ARBA00032248"/>
    </source>
</evidence>
<dbReference type="STRING" id="83771.SAMN02910357_00500"/>
<evidence type="ECO:0000256" key="1">
    <source>
        <dbReference type="ARBA" id="ARBA00003413"/>
    </source>
</evidence>
<dbReference type="InterPro" id="IPR004843">
    <property type="entry name" value="Calcineurin-like_PHP"/>
</dbReference>
<accession>A0A1T4V420</accession>
<evidence type="ECO:0000256" key="7">
    <source>
        <dbReference type="ARBA" id="ARBA00033210"/>
    </source>
</evidence>